<evidence type="ECO:0000256" key="1">
    <source>
        <dbReference type="SAM" id="MobiDB-lite"/>
    </source>
</evidence>
<reference evidence="3 4" key="1">
    <citation type="submission" date="2016-09" db="EMBL/GenBank/DDBJ databases">
        <title>Extensive genetic diversity and differential bi-allelic expression allows diatom success in the polar Southern Ocean.</title>
        <authorList>
            <consortium name="DOE Joint Genome Institute"/>
            <person name="Mock T."/>
            <person name="Otillar R.P."/>
            <person name="Strauss J."/>
            <person name="Dupont C."/>
            <person name="Frickenhaus S."/>
            <person name="Maumus F."/>
            <person name="Mcmullan M."/>
            <person name="Sanges R."/>
            <person name="Schmutz J."/>
            <person name="Toseland A."/>
            <person name="Valas R."/>
            <person name="Veluchamy A."/>
            <person name="Ward B.J."/>
            <person name="Allen A."/>
            <person name="Barry K."/>
            <person name="Falciatore A."/>
            <person name="Ferrante M."/>
            <person name="Fortunato A.E."/>
            <person name="Gloeckner G."/>
            <person name="Gruber A."/>
            <person name="Hipkin R."/>
            <person name="Janech M."/>
            <person name="Kroth P."/>
            <person name="Leese F."/>
            <person name="Lindquist E."/>
            <person name="Lyon B.R."/>
            <person name="Martin J."/>
            <person name="Mayer C."/>
            <person name="Parker M."/>
            <person name="Quesneville H."/>
            <person name="Raymond J."/>
            <person name="Uhlig C."/>
            <person name="Valentin K.U."/>
            <person name="Worden A.Z."/>
            <person name="Armbrust E.V."/>
            <person name="Bowler C."/>
            <person name="Green B."/>
            <person name="Moulton V."/>
            <person name="Van Oosterhout C."/>
            <person name="Grigoriev I."/>
        </authorList>
    </citation>
    <scope>NUCLEOTIDE SEQUENCE [LARGE SCALE GENOMIC DNA]</scope>
    <source>
        <strain evidence="3 4">CCMP1102</strain>
    </source>
</reference>
<sequence length="585" mass="66582">MNGVVLVTFKIQKILTVRRATSKYKDNPKDVEEFLLTTTTTGTPLTYRDVRNFKNDNTQNIDTQMDDLLSKELLGLSLQDRNAIQDEIHGVQTLAPEETPDMIKAALNNLSIEISMISDSQKVAYNRSQGITSSSTSSTATSTSSSTSYINSPDFRLRFLRCDLFNVKKAALRIVNFVDLILEIFGDFALHRPIQMTDFNRDELQVFRIGLQQLLPYRDRSGRRIFACVGGFGLHTPLMTRVKILIYTMLAASDDVETQRKGITSIVWPGRKPVAGDNASSVKWDRVLFMKRIYENLPIRTCSIHFCLPDTPVFQIMRSLIVLTMPSYRHRMKFHVGENVELQYTVQGYGIPIELLPLTDTGNIKTAYLKQWMKLRRILEVMKMTEQNRNEHGQLKEEFEGTTNGGGGGGGADDVSANANNDDMSVITNTSFTSNLSAGSQESIIECPGSFDVIFRSGTAMACHPGNVRFRCLIESNLENPHVVSHMTQAELAEQLIEEIEMKGGRFLRWDTRGYWVEIKDGLQIHTKVSLSIRDYKYKTKAQRNRQTNQSFTYLFQCQDGNLSKKRKTNDFQQQQQQLLRQQQR</sequence>
<feature type="compositionally biased region" description="Low complexity" evidence="1">
    <location>
        <begin position="132"/>
        <end position="148"/>
    </location>
</feature>
<dbReference type="EMBL" id="KV784357">
    <property type="protein sequence ID" value="OEU17819.1"/>
    <property type="molecule type" value="Genomic_DNA"/>
</dbReference>
<name>A0A1E7FI14_9STRA</name>
<gene>
    <name evidence="3" type="ORF">FRACYDRAFT_238247</name>
</gene>
<dbReference type="AlphaFoldDB" id="A0A1E7FI14"/>
<proteinExistence type="predicted"/>
<dbReference type="InParanoid" id="A0A1E7FI14"/>
<dbReference type="Proteomes" id="UP000095751">
    <property type="component" value="Unassembled WGS sequence"/>
</dbReference>
<dbReference type="KEGG" id="fcy:FRACYDRAFT_238247"/>
<dbReference type="InterPro" id="IPR049227">
    <property type="entry name" value="DUF6824"/>
</dbReference>
<dbReference type="Pfam" id="PF20710">
    <property type="entry name" value="DUF6824"/>
    <property type="match status" value="1"/>
</dbReference>
<feature type="domain" description="DUF6824" evidence="2">
    <location>
        <begin position="452"/>
        <end position="535"/>
    </location>
</feature>
<feature type="region of interest" description="Disordered" evidence="1">
    <location>
        <begin position="129"/>
        <end position="149"/>
    </location>
</feature>
<keyword evidence="4" id="KW-1185">Reference proteome</keyword>
<accession>A0A1E7FI14</accession>
<dbReference type="OrthoDB" id="42195at2759"/>
<organism evidence="3 4">
    <name type="scientific">Fragilariopsis cylindrus CCMP1102</name>
    <dbReference type="NCBI Taxonomy" id="635003"/>
    <lineage>
        <taxon>Eukaryota</taxon>
        <taxon>Sar</taxon>
        <taxon>Stramenopiles</taxon>
        <taxon>Ochrophyta</taxon>
        <taxon>Bacillariophyta</taxon>
        <taxon>Bacillariophyceae</taxon>
        <taxon>Bacillariophycidae</taxon>
        <taxon>Bacillariales</taxon>
        <taxon>Bacillariaceae</taxon>
        <taxon>Fragilariopsis</taxon>
    </lineage>
</organism>
<evidence type="ECO:0000313" key="4">
    <source>
        <dbReference type="Proteomes" id="UP000095751"/>
    </source>
</evidence>
<evidence type="ECO:0000259" key="2">
    <source>
        <dbReference type="Pfam" id="PF20710"/>
    </source>
</evidence>
<protein>
    <recommendedName>
        <fullName evidence="2">DUF6824 domain-containing protein</fullName>
    </recommendedName>
</protein>
<evidence type="ECO:0000313" key="3">
    <source>
        <dbReference type="EMBL" id="OEU17819.1"/>
    </source>
</evidence>